<evidence type="ECO:0000256" key="1">
    <source>
        <dbReference type="ARBA" id="ARBA00004571"/>
    </source>
</evidence>
<organism evidence="9 10">
    <name type="scientific">Algibacter lectus</name>
    <dbReference type="NCBI Taxonomy" id="221126"/>
    <lineage>
        <taxon>Bacteria</taxon>
        <taxon>Pseudomonadati</taxon>
        <taxon>Bacteroidota</taxon>
        <taxon>Flavobacteriia</taxon>
        <taxon>Flavobacteriales</taxon>
        <taxon>Flavobacteriaceae</taxon>
        <taxon>Algibacter</taxon>
    </lineage>
</organism>
<dbReference type="Gene3D" id="2.170.130.10">
    <property type="entry name" value="TonB-dependent receptor, plug domain"/>
    <property type="match status" value="1"/>
</dbReference>
<accession>A0A090WYL8</accession>
<dbReference type="InterPro" id="IPR012910">
    <property type="entry name" value="Plug_dom"/>
</dbReference>
<evidence type="ECO:0000313" key="10">
    <source>
        <dbReference type="Proteomes" id="UP000029643"/>
    </source>
</evidence>
<dbReference type="Gene3D" id="2.40.170.20">
    <property type="entry name" value="TonB-dependent receptor, beta-barrel domain"/>
    <property type="match status" value="1"/>
</dbReference>
<evidence type="ECO:0000256" key="7">
    <source>
        <dbReference type="PROSITE-ProRule" id="PRU01360"/>
    </source>
</evidence>
<comment type="similarity">
    <text evidence="7">Belongs to the TonB-dependent receptor family.</text>
</comment>
<comment type="subcellular location">
    <subcellularLocation>
        <location evidence="1 7">Cell outer membrane</location>
        <topology evidence="1 7">Multi-pass membrane protein</topology>
    </subcellularLocation>
</comment>
<dbReference type="Pfam" id="PF13715">
    <property type="entry name" value="CarbopepD_reg_2"/>
    <property type="match status" value="1"/>
</dbReference>
<dbReference type="NCBIfam" id="TIGR04056">
    <property type="entry name" value="OMP_RagA_SusC"/>
    <property type="match status" value="1"/>
</dbReference>
<keyword evidence="6 7" id="KW-0998">Cell outer membrane</keyword>
<proteinExistence type="inferred from homology"/>
<dbReference type="SUPFAM" id="SSF49464">
    <property type="entry name" value="Carboxypeptidase regulatory domain-like"/>
    <property type="match status" value="1"/>
</dbReference>
<dbReference type="PROSITE" id="PS52016">
    <property type="entry name" value="TONB_DEPENDENT_REC_3"/>
    <property type="match status" value="1"/>
</dbReference>
<dbReference type="FunFam" id="2.170.130.10:FF:000008">
    <property type="entry name" value="SusC/RagA family TonB-linked outer membrane protein"/>
    <property type="match status" value="1"/>
</dbReference>
<dbReference type="InterPro" id="IPR008969">
    <property type="entry name" value="CarboxyPept-like_regulatory"/>
</dbReference>
<comment type="caution">
    <text evidence="9">The sequence shown here is derived from an EMBL/GenBank/DDBJ whole genome shotgun (WGS) entry which is preliminary data.</text>
</comment>
<dbReference type="InterPro" id="IPR036942">
    <property type="entry name" value="Beta-barrel_TonB_sf"/>
</dbReference>
<evidence type="ECO:0000256" key="4">
    <source>
        <dbReference type="ARBA" id="ARBA00022692"/>
    </source>
</evidence>
<feature type="domain" description="TonB-dependent receptor plug" evidence="8">
    <location>
        <begin position="100"/>
        <end position="208"/>
    </location>
</feature>
<evidence type="ECO:0000256" key="5">
    <source>
        <dbReference type="ARBA" id="ARBA00023136"/>
    </source>
</evidence>
<dbReference type="NCBIfam" id="TIGR04057">
    <property type="entry name" value="SusC_RagA_signa"/>
    <property type="match status" value="1"/>
</dbReference>
<evidence type="ECO:0000259" key="8">
    <source>
        <dbReference type="Pfam" id="PF07715"/>
    </source>
</evidence>
<dbReference type="InterPro" id="IPR039426">
    <property type="entry name" value="TonB-dep_rcpt-like"/>
</dbReference>
<name>A0A090WYL8_9FLAO</name>
<evidence type="ECO:0000256" key="3">
    <source>
        <dbReference type="ARBA" id="ARBA00022452"/>
    </source>
</evidence>
<dbReference type="Pfam" id="PF07715">
    <property type="entry name" value="Plug"/>
    <property type="match status" value="1"/>
</dbReference>
<dbReference type="Proteomes" id="UP000029643">
    <property type="component" value="Unassembled WGS sequence"/>
</dbReference>
<dbReference type="Gene3D" id="2.60.40.1120">
    <property type="entry name" value="Carboxypeptidase-like, regulatory domain"/>
    <property type="match status" value="1"/>
</dbReference>
<sequence>MLQSFAQSAITGTVTENKNNEPITGATVIINGTNQGAVTDFDGKFTLNNVKDNATLSVRFMGYFTKEIKVNGQSTFSIVLEEDFQSLDEIVVVGYGTQTKRDLTGSVASVKTEDINKAPTSNFDQALSGRIAGVQVTSADGTPGSAANIVIRGGNSITSDNTPLYVIDGVPLTDFDPSSLNTNDIESFDVLKDASATAIYGSRGANGVIVINTKGGRSDGKTDVSLNINSGLQYVPSRLQVMSPYQYVSNLQKQALIADNYNPGNTYDDFLRIWEDPELYRNAKGTDWQDEVFRLASFQDYNFSVSGGGEATQFYYSGQHVNQDGIVINTGFNKTVSNLRVKHKVSDKFNLDVNLVYSISNQLGSSVSGNGYSGNIIRDVLVFRPVEPINDDGNIGFDLEDDTNRYLYNPVDNLNNTDRRDRRELFRGTIRATNKFSNELSLNVVGSFQSQNRRSSLFSGADTYYGARGSDGISGNITSDRSTVASGSTVLTYKPKTGRLIN</sequence>
<dbReference type="AlphaFoldDB" id="A0A090WYL8"/>
<gene>
    <name evidence="9" type="ORF">JCM19274_2767</name>
</gene>
<dbReference type="GO" id="GO:0009279">
    <property type="term" value="C:cell outer membrane"/>
    <property type="evidence" value="ECO:0007669"/>
    <property type="project" value="UniProtKB-SubCell"/>
</dbReference>
<protein>
    <submittedName>
        <fullName evidence="9">SusC outer membrane protein</fullName>
    </submittedName>
</protein>
<dbReference type="EMBL" id="BBNU01000021">
    <property type="protein sequence ID" value="GAL82056.1"/>
    <property type="molecule type" value="Genomic_DNA"/>
</dbReference>
<keyword evidence="4 7" id="KW-0812">Transmembrane</keyword>
<evidence type="ECO:0000256" key="6">
    <source>
        <dbReference type="ARBA" id="ARBA00023237"/>
    </source>
</evidence>
<dbReference type="InterPro" id="IPR023996">
    <property type="entry name" value="TonB-dep_OMP_SusC/RagA"/>
</dbReference>
<dbReference type="InterPro" id="IPR037066">
    <property type="entry name" value="Plug_dom_sf"/>
</dbReference>
<keyword evidence="5 7" id="KW-0472">Membrane</keyword>
<keyword evidence="2 7" id="KW-0813">Transport</keyword>
<dbReference type="SUPFAM" id="SSF56935">
    <property type="entry name" value="Porins"/>
    <property type="match status" value="1"/>
</dbReference>
<dbReference type="InterPro" id="IPR023997">
    <property type="entry name" value="TonB-dep_OMP_SusC/RagA_CS"/>
</dbReference>
<reference evidence="9 10" key="1">
    <citation type="journal article" date="2014" name="Genome Announc.">
        <title>Draft Genome Sequences of Marine Flavobacterium Algibacter lectus Strains SS8 and NR4.</title>
        <authorList>
            <person name="Takatani N."/>
            <person name="Nakanishi M."/>
            <person name="Meirelles P."/>
            <person name="Mino S."/>
            <person name="Suda W."/>
            <person name="Oshima K."/>
            <person name="Hattori M."/>
            <person name="Ohkuma M."/>
            <person name="Hosokawa M."/>
            <person name="Miyashita K."/>
            <person name="Thompson F.L."/>
            <person name="Niwa A."/>
            <person name="Sawabe T."/>
            <person name="Sawabe T."/>
        </authorList>
    </citation>
    <scope>NUCLEOTIDE SEQUENCE [LARGE SCALE GENOMIC DNA]</scope>
    <source>
        <strain evidence="10">JCM19274</strain>
    </source>
</reference>
<evidence type="ECO:0000256" key="2">
    <source>
        <dbReference type="ARBA" id="ARBA00022448"/>
    </source>
</evidence>
<keyword evidence="3 7" id="KW-1134">Transmembrane beta strand</keyword>
<evidence type="ECO:0000313" key="9">
    <source>
        <dbReference type="EMBL" id="GAL82056.1"/>
    </source>
</evidence>